<keyword evidence="8" id="KW-0408">Iron</keyword>
<comment type="caution">
    <text evidence="12">The sequence shown here is derived from an EMBL/GenBank/DDBJ whole genome shotgun (WGS) entry which is preliminary data.</text>
</comment>
<keyword evidence="2" id="KW-0349">Heme</keyword>
<evidence type="ECO:0000256" key="8">
    <source>
        <dbReference type="ARBA" id="ARBA00023004"/>
    </source>
</evidence>
<dbReference type="Proteomes" id="UP000318093">
    <property type="component" value="Unassembled WGS sequence"/>
</dbReference>
<name>A0A537J3I9_9BACT</name>
<comment type="subcellular location">
    <subcellularLocation>
        <location evidence="1">Membrane</location>
    </subcellularLocation>
</comment>
<keyword evidence="9 11" id="KW-0472">Membrane</keyword>
<dbReference type="PANTHER" id="PTHR34128:SF2">
    <property type="entry name" value="CYTOCHROME C-TYPE BIOGENESIS PROTEIN CCME HOMOLOG, MITOCHONDRIAL"/>
    <property type="match status" value="1"/>
</dbReference>
<evidence type="ECO:0000256" key="10">
    <source>
        <dbReference type="SAM" id="MobiDB-lite"/>
    </source>
</evidence>
<protein>
    <submittedName>
        <fullName evidence="12">Cytochrome c maturation protein CcmE</fullName>
    </submittedName>
</protein>
<dbReference type="AlphaFoldDB" id="A0A537J3I9"/>
<keyword evidence="5" id="KW-0201">Cytochrome c-type biogenesis</keyword>
<dbReference type="GO" id="GO:0046872">
    <property type="term" value="F:metal ion binding"/>
    <property type="evidence" value="ECO:0007669"/>
    <property type="project" value="UniProtKB-KW"/>
</dbReference>
<dbReference type="InterPro" id="IPR012340">
    <property type="entry name" value="NA-bd_OB-fold"/>
</dbReference>
<accession>A0A537J3I9</accession>
<evidence type="ECO:0000256" key="4">
    <source>
        <dbReference type="ARBA" id="ARBA00022723"/>
    </source>
</evidence>
<evidence type="ECO:0000256" key="2">
    <source>
        <dbReference type="ARBA" id="ARBA00022617"/>
    </source>
</evidence>
<dbReference type="InterPro" id="IPR036127">
    <property type="entry name" value="CcmE-like_sf"/>
</dbReference>
<evidence type="ECO:0000256" key="9">
    <source>
        <dbReference type="ARBA" id="ARBA00023136"/>
    </source>
</evidence>
<dbReference type="GO" id="GO:0005886">
    <property type="term" value="C:plasma membrane"/>
    <property type="evidence" value="ECO:0007669"/>
    <property type="project" value="InterPro"/>
</dbReference>
<dbReference type="GO" id="GO:0017003">
    <property type="term" value="P:protein-heme linkage"/>
    <property type="evidence" value="ECO:0007669"/>
    <property type="project" value="InterPro"/>
</dbReference>
<keyword evidence="3 11" id="KW-0812">Transmembrane</keyword>
<keyword evidence="7 11" id="KW-1133">Transmembrane helix</keyword>
<reference evidence="12 13" key="1">
    <citation type="journal article" date="2019" name="Nat. Microbiol.">
        <title>Mediterranean grassland soil C-N compound turnover is dependent on rainfall and depth, and is mediated by genomically divergent microorganisms.</title>
        <authorList>
            <person name="Diamond S."/>
            <person name="Andeer P.F."/>
            <person name="Li Z."/>
            <person name="Crits-Christoph A."/>
            <person name="Burstein D."/>
            <person name="Anantharaman K."/>
            <person name="Lane K.R."/>
            <person name="Thomas B.C."/>
            <person name="Pan C."/>
            <person name="Northen T.R."/>
            <person name="Banfield J.F."/>
        </authorList>
    </citation>
    <scope>NUCLEOTIDE SEQUENCE [LARGE SCALE GENOMIC DNA]</scope>
    <source>
        <strain evidence="12">NP_6</strain>
    </source>
</reference>
<feature type="transmembrane region" description="Helical" evidence="11">
    <location>
        <begin position="105"/>
        <end position="123"/>
    </location>
</feature>
<feature type="region of interest" description="Disordered" evidence="10">
    <location>
        <begin position="55"/>
        <end position="91"/>
    </location>
</feature>
<proteinExistence type="predicted"/>
<keyword evidence="4" id="KW-0479">Metal-binding</keyword>
<feature type="compositionally biased region" description="Low complexity" evidence="10">
    <location>
        <begin position="75"/>
        <end position="85"/>
    </location>
</feature>
<sequence>MGWWPGASFTCCSSARACASAFWRCRWRGWPTRAADGDGLSLLGVRAGVGRHLSLPLRPGPAQPRPGASSGGAGRAVAGFGADAGPRGRPPHGCRTVVTGPARPVAFVAGVVVVVLALAYLVYGGIQQGATYWVTVGELRHEHPAAPGPVRLGGTVVPGSVAWDASHQHLRFAVTDGVDAIPVRYSGVVPDIFAEGRQVVVEGRLSADGVFAATTLLAKCPTKYNPADPQKRVPG</sequence>
<dbReference type="GO" id="GO:0020037">
    <property type="term" value="F:heme binding"/>
    <property type="evidence" value="ECO:0007669"/>
    <property type="project" value="InterPro"/>
</dbReference>
<evidence type="ECO:0000256" key="3">
    <source>
        <dbReference type="ARBA" id="ARBA00022692"/>
    </source>
</evidence>
<evidence type="ECO:0000313" key="12">
    <source>
        <dbReference type="EMBL" id="TMI78131.1"/>
    </source>
</evidence>
<evidence type="ECO:0000256" key="7">
    <source>
        <dbReference type="ARBA" id="ARBA00022989"/>
    </source>
</evidence>
<dbReference type="PANTHER" id="PTHR34128">
    <property type="entry name" value="CYTOCHROME C-TYPE BIOGENESIS PROTEIN CCME HOMOLOG, MITOCHONDRIAL"/>
    <property type="match status" value="1"/>
</dbReference>
<dbReference type="Gene3D" id="2.40.50.140">
    <property type="entry name" value="Nucleic acid-binding proteins"/>
    <property type="match status" value="1"/>
</dbReference>
<organism evidence="12 13">
    <name type="scientific">Candidatus Segetimicrobium genomatis</name>
    <dbReference type="NCBI Taxonomy" id="2569760"/>
    <lineage>
        <taxon>Bacteria</taxon>
        <taxon>Bacillati</taxon>
        <taxon>Candidatus Sysuimicrobiota</taxon>
        <taxon>Candidatus Sysuimicrobiia</taxon>
        <taxon>Candidatus Sysuimicrobiales</taxon>
        <taxon>Candidatus Segetimicrobiaceae</taxon>
        <taxon>Candidatus Segetimicrobium</taxon>
    </lineage>
</organism>
<dbReference type="GO" id="GO:0017004">
    <property type="term" value="P:cytochrome complex assembly"/>
    <property type="evidence" value="ECO:0007669"/>
    <property type="project" value="UniProtKB-KW"/>
</dbReference>
<dbReference type="EMBL" id="VBAN01000447">
    <property type="protein sequence ID" value="TMI78131.1"/>
    <property type="molecule type" value="Genomic_DNA"/>
</dbReference>
<keyword evidence="6" id="KW-0735">Signal-anchor</keyword>
<evidence type="ECO:0000256" key="1">
    <source>
        <dbReference type="ARBA" id="ARBA00004370"/>
    </source>
</evidence>
<dbReference type="Pfam" id="PF03100">
    <property type="entry name" value="CcmE"/>
    <property type="match status" value="1"/>
</dbReference>
<evidence type="ECO:0000256" key="6">
    <source>
        <dbReference type="ARBA" id="ARBA00022968"/>
    </source>
</evidence>
<evidence type="ECO:0000256" key="5">
    <source>
        <dbReference type="ARBA" id="ARBA00022748"/>
    </source>
</evidence>
<evidence type="ECO:0000313" key="13">
    <source>
        <dbReference type="Proteomes" id="UP000318093"/>
    </source>
</evidence>
<dbReference type="SUPFAM" id="SSF82093">
    <property type="entry name" value="Heme chaperone CcmE"/>
    <property type="match status" value="1"/>
</dbReference>
<gene>
    <name evidence="12" type="ORF">E6H03_12620</name>
</gene>
<evidence type="ECO:0000256" key="11">
    <source>
        <dbReference type="SAM" id="Phobius"/>
    </source>
</evidence>
<dbReference type="InterPro" id="IPR004329">
    <property type="entry name" value="CcmE"/>
</dbReference>